<dbReference type="Gene3D" id="3.40.1420.30">
    <property type="match status" value="1"/>
</dbReference>
<name>A0ABY5V4D7_9BACT</name>
<dbReference type="EMBL" id="CP102252">
    <property type="protein sequence ID" value="UWN64473.1"/>
    <property type="molecule type" value="Genomic_DNA"/>
</dbReference>
<sequence>MKRIGKYTAVLAAIVAGLLTMTGCDDEERISYGKLPSAARAFIETYFPAESCTYAERDRADGRREYKAVLSNGTEIEFDAAGQWTEVDCKFSLLPAGIAPERIVSDLAARYPDAGIYKIERAPGGYEVTIGSGLELIYSADGTFVREERY</sequence>
<protein>
    <submittedName>
        <fullName evidence="2">PepSY-like domain-containing protein</fullName>
    </submittedName>
</protein>
<dbReference type="Proteomes" id="UP001058267">
    <property type="component" value="Chromosome"/>
</dbReference>
<dbReference type="InterPro" id="IPR021533">
    <property type="entry name" value="PepSY-like"/>
</dbReference>
<accession>A0ABY5V4D7</accession>
<reference evidence="2" key="1">
    <citation type="journal article" date="2022" name="Cell">
        <title>Design, construction, and in vivo augmentation of a complex gut microbiome.</title>
        <authorList>
            <person name="Cheng A.G."/>
            <person name="Ho P.Y."/>
            <person name="Aranda-Diaz A."/>
            <person name="Jain S."/>
            <person name="Yu F.B."/>
            <person name="Meng X."/>
            <person name="Wang M."/>
            <person name="Iakiviak M."/>
            <person name="Nagashima K."/>
            <person name="Zhao A."/>
            <person name="Murugkar P."/>
            <person name="Patil A."/>
            <person name="Atabakhsh K."/>
            <person name="Weakley A."/>
            <person name="Yan J."/>
            <person name="Brumbaugh A.R."/>
            <person name="Higginbottom S."/>
            <person name="Dimas A."/>
            <person name="Shiver A.L."/>
            <person name="Deutschbauer A."/>
            <person name="Neff N."/>
            <person name="Sonnenburg J.L."/>
            <person name="Huang K.C."/>
            <person name="Fischbach M.A."/>
        </authorList>
    </citation>
    <scope>NUCLEOTIDE SEQUENCE</scope>
    <source>
        <strain evidence="2">JC50</strain>
    </source>
</reference>
<evidence type="ECO:0000313" key="3">
    <source>
        <dbReference type="Proteomes" id="UP001058267"/>
    </source>
</evidence>
<dbReference type="PROSITE" id="PS51257">
    <property type="entry name" value="PROKAR_LIPOPROTEIN"/>
    <property type="match status" value="1"/>
</dbReference>
<organism evidence="2 3">
    <name type="scientific">Alistipes senegalensis JC50</name>
    <dbReference type="NCBI Taxonomy" id="1033732"/>
    <lineage>
        <taxon>Bacteria</taxon>
        <taxon>Pseudomonadati</taxon>
        <taxon>Bacteroidota</taxon>
        <taxon>Bacteroidia</taxon>
        <taxon>Bacteroidales</taxon>
        <taxon>Rikenellaceae</taxon>
        <taxon>Alistipes</taxon>
    </lineage>
</organism>
<proteinExistence type="predicted"/>
<dbReference type="RefSeq" id="WP_019150908.1">
    <property type="nucleotide sequence ID" value="NZ_CP102252.1"/>
</dbReference>
<keyword evidence="3" id="KW-1185">Reference proteome</keyword>
<evidence type="ECO:0000259" key="1">
    <source>
        <dbReference type="Pfam" id="PF11396"/>
    </source>
</evidence>
<evidence type="ECO:0000313" key="2">
    <source>
        <dbReference type="EMBL" id="UWN64473.1"/>
    </source>
</evidence>
<dbReference type="Pfam" id="PF11396">
    <property type="entry name" value="PepSY_like"/>
    <property type="match status" value="1"/>
</dbReference>
<feature type="domain" description="Putative beta-lactamase-inhibitor-like PepSY-like" evidence="1">
    <location>
        <begin position="65"/>
        <end position="145"/>
    </location>
</feature>
<dbReference type="SUPFAM" id="SSF160574">
    <property type="entry name" value="BT0923-like"/>
    <property type="match status" value="1"/>
</dbReference>
<gene>
    <name evidence="2" type="ORF">NQ519_12025</name>
</gene>